<dbReference type="InterPro" id="IPR027417">
    <property type="entry name" value="P-loop_NTPase"/>
</dbReference>
<proteinExistence type="predicted"/>
<dbReference type="CDD" id="cd00882">
    <property type="entry name" value="Ras_like_GTPase"/>
    <property type="match status" value="1"/>
</dbReference>
<reference evidence="3" key="1">
    <citation type="submission" date="2020-10" db="EMBL/GenBank/DDBJ databases">
        <title>Taxonomic study of unclassified bacteria belonging to the class Ktedonobacteria.</title>
        <authorList>
            <person name="Yabe S."/>
            <person name="Wang C.M."/>
            <person name="Zheng Y."/>
            <person name="Sakai Y."/>
            <person name="Cavaletti L."/>
            <person name="Monciardini P."/>
            <person name="Donadio S."/>
        </authorList>
    </citation>
    <scope>NUCLEOTIDE SEQUENCE</scope>
    <source>
        <strain evidence="3">ID150040</strain>
    </source>
</reference>
<feature type="domain" description="Dynamin N-terminal" evidence="2">
    <location>
        <begin position="188"/>
        <end position="398"/>
    </location>
</feature>
<dbReference type="AlphaFoldDB" id="A0A8J3ISP6"/>
<protein>
    <recommendedName>
        <fullName evidence="2">Dynamin N-terminal domain-containing protein</fullName>
    </recommendedName>
</protein>
<name>A0A8J3ISP6_9CHLR</name>
<accession>A0A8J3ISP6</accession>
<dbReference type="RefSeq" id="WP_220206746.1">
    <property type="nucleotide sequence ID" value="NZ_BNJK01000001.1"/>
</dbReference>
<sequence>MQFIRQKQQVAVCPQCDNIVRIDAEVCNICGKRLRAGNGKAAPNVPPTPLTTPLPAQTLQDLAASLTTQEDTEEEEYEEDEEGYDEEEEISIQEEAPPLPATPAEILQTLQQLQEQAAKMEQYFPADMPDKAQKLSSWRKQLQRASTCAELFDCPQLQHIESQQLLKLRLHLAEAAQALDYTREYTVKVIGHAGAGKSTLLAAMVGRDIFPRMAGGAVTGVKTRIRLCNENEPEEMRVHFLTRAAFADALKQTQQSIQQAGNSRQRDMLAGELSILLKASEAYADRYLREEPLIEIIPRQAWKDDSNRYIEEPARDSKEPHLIRLIDFVEYIVHATPHSLLPPGSVLVDLPGGSAGQIRHDAILREELNDVDAIILVIGNNRFGDDDRTQRIFEQVKHKVLQHRSPEIAAQMVFLAVTHWDEITSAASMEKALGSLRSLLRDLPANYSTLHRHGPNNDYFFYPLRSLDALFATLGAEKQTLDDDRLQEGRDYVGRVLSVYPELLQIDPKLPKTANAQDFQKVSVKQHEAMLRFSGLPSLMHDLQCFLTSNRYEVQLRQAETQIAMALQHLEDLCWEHLNTQGIHSRDLDELQQEMHLRKSKRGAIRFELLQRRTSEMHIAWGEALKQFDAVISSENNAFHHAQVMAHERAAQRIKLRIMQGHFDHFIKVNNRIQGDSPAMEIGRRWVDIDGWNLIKELRFSFSAALERELNEPARTLAEAFLMPIAYKEEIDGTLDITRISLGEVGGELDEIAKNYNKLKRSIRDKARDICLYVSMAELLNEEKYAPTKDAPAVSSLYRLVSSQDRPEEIIQQARQLMGPILDVICGNLAQCTERRIAHLFRYELDKLETRQVYDADRLDTLPTSVPGAFSDLINSLYSLLTERVLTSEALRQQLDQLQAQREADVDRWVELLGDTETLRVAYRQS</sequence>
<keyword evidence="4" id="KW-1185">Reference proteome</keyword>
<feature type="region of interest" description="Disordered" evidence="1">
    <location>
        <begin position="67"/>
        <end position="88"/>
    </location>
</feature>
<evidence type="ECO:0000259" key="2">
    <source>
        <dbReference type="Pfam" id="PF00350"/>
    </source>
</evidence>
<dbReference type="EMBL" id="BNJK01000001">
    <property type="protein sequence ID" value="GHO96102.1"/>
    <property type="molecule type" value="Genomic_DNA"/>
</dbReference>
<dbReference type="InterPro" id="IPR045063">
    <property type="entry name" value="Dynamin_N"/>
</dbReference>
<gene>
    <name evidence="3" type="ORF">KSF_061500</name>
</gene>
<dbReference type="Gene3D" id="3.40.50.300">
    <property type="entry name" value="P-loop containing nucleotide triphosphate hydrolases"/>
    <property type="match status" value="1"/>
</dbReference>
<evidence type="ECO:0000313" key="4">
    <source>
        <dbReference type="Proteomes" id="UP000597444"/>
    </source>
</evidence>
<dbReference type="SUPFAM" id="SSF52540">
    <property type="entry name" value="P-loop containing nucleoside triphosphate hydrolases"/>
    <property type="match status" value="1"/>
</dbReference>
<organism evidence="3 4">
    <name type="scientific">Reticulibacter mediterranei</name>
    <dbReference type="NCBI Taxonomy" id="2778369"/>
    <lineage>
        <taxon>Bacteria</taxon>
        <taxon>Bacillati</taxon>
        <taxon>Chloroflexota</taxon>
        <taxon>Ktedonobacteria</taxon>
        <taxon>Ktedonobacterales</taxon>
        <taxon>Reticulibacteraceae</taxon>
        <taxon>Reticulibacter</taxon>
    </lineage>
</organism>
<feature type="compositionally biased region" description="Acidic residues" evidence="1">
    <location>
        <begin position="70"/>
        <end position="88"/>
    </location>
</feature>
<dbReference type="Proteomes" id="UP000597444">
    <property type="component" value="Unassembled WGS sequence"/>
</dbReference>
<evidence type="ECO:0000256" key="1">
    <source>
        <dbReference type="SAM" id="MobiDB-lite"/>
    </source>
</evidence>
<dbReference type="Pfam" id="PF00350">
    <property type="entry name" value="Dynamin_N"/>
    <property type="match status" value="1"/>
</dbReference>
<comment type="caution">
    <text evidence="3">The sequence shown here is derived from an EMBL/GenBank/DDBJ whole genome shotgun (WGS) entry which is preliminary data.</text>
</comment>
<evidence type="ECO:0000313" key="3">
    <source>
        <dbReference type="EMBL" id="GHO96102.1"/>
    </source>
</evidence>